<reference evidence="4 5" key="1">
    <citation type="journal article" date="2015" name="Genome Announc.">
        <title>Genome Sequence of Mushroom Soft-Rot Pathogen Janthinobacterium agaricidamnosum.</title>
        <authorList>
            <person name="Graupner K."/>
            <person name="Lackner G."/>
            <person name="Hertweck C."/>
        </authorList>
    </citation>
    <scope>NUCLEOTIDE SEQUENCE [LARGE SCALE GENOMIC DNA]</scope>
    <source>
        <strain evidence="5">NBRC 102515 / DSM 9628</strain>
    </source>
</reference>
<evidence type="ECO:0000256" key="3">
    <source>
        <dbReference type="RuleBase" id="RU000363"/>
    </source>
</evidence>
<dbReference type="AlphaFoldDB" id="W0V8N7"/>
<dbReference type="SUPFAM" id="SSF51735">
    <property type="entry name" value="NAD(P)-binding Rossmann-fold domains"/>
    <property type="match status" value="1"/>
</dbReference>
<sequence>MKKGIALVTGASAGIGAETARRLAAAGFTTYAAARRVDKMDNLTALGIKVLPLDITDTGSIAACLAAIRSESGDIDVLVNNAGYGSYGAVEEVPMAEARRQFEVNLFGLAALTQQVIAPMRRKRWGRIINISSTGGVAATPYGAWYYSSKFALEGYSAALRQELAPFGVDVSVIRPSGTKSEWGAIATQSLLANSAHGPYAEAVKPMVALFDKSAALEGNSALQIPASVIADMIVKAALAKRANSAYNAPGAGKISIFLRWLLSDRLHDAMVRTAFGMPKSMA</sequence>
<dbReference type="Pfam" id="PF00106">
    <property type="entry name" value="adh_short"/>
    <property type="match status" value="1"/>
</dbReference>
<keyword evidence="5" id="KW-1185">Reference proteome</keyword>
<dbReference type="eggNOG" id="COG0300">
    <property type="taxonomic scope" value="Bacteria"/>
</dbReference>
<dbReference type="CDD" id="cd05374">
    <property type="entry name" value="17beta-HSD-like_SDR_c"/>
    <property type="match status" value="1"/>
</dbReference>
<protein>
    <submittedName>
        <fullName evidence="4">Short chain dehydrogenase family protein</fullName>
    </submittedName>
</protein>
<organism evidence="4 5">
    <name type="scientific">Janthinobacterium agaricidamnosum NBRC 102515 = DSM 9628</name>
    <dbReference type="NCBI Taxonomy" id="1349767"/>
    <lineage>
        <taxon>Bacteria</taxon>
        <taxon>Pseudomonadati</taxon>
        <taxon>Pseudomonadota</taxon>
        <taxon>Betaproteobacteria</taxon>
        <taxon>Burkholderiales</taxon>
        <taxon>Oxalobacteraceae</taxon>
        <taxon>Janthinobacterium</taxon>
    </lineage>
</organism>
<dbReference type="GO" id="GO:0016491">
    <property type="term" value="F:oxidoreductase activity"/>
    <property type="evidence" value="ECO:0007669"/>
    <property type="project" value="UniProtKB-KW"/>
</dbReference>
<dbReference type="STRING" id="1349767.GJA_3636"/>
<dbReference type="OrthoDB" id="9789083at2"/>
<dbReference type="InterPro" id="IPR036291">
    <property type="entry name" value="NAD(P)-bd_dom_sf"/>
</dbReference>
<dbReference type="PRINTS" id="PR00081">
    <property type="entry name" value="GDHRDH"/>
</dbReference>
<dbReference type="Gene3D" id="3.40.50.720">
    <property type="entry name" value="NAD(P)-binding Rossmann-like Domain"/>
    <property type="match status" value="1"/>
</dbReference>
<dbReference type="NCBIfam" id="NF004826">
    <property type="entry name" value="PRK06182.1"/>
    <property type="match status" value="1"/>
</dbReference>
<gene>
    <name evidence="4" type="ORF">GJA_3636</name>
</gene>
<dbReference type="RefSeq" id="WP_038494388.1">
    <property type="nucleotide sequence ID" value="NZ_BCTH01000089.1"/>
</dbReference>
<dbReference type="KEGG" id="jag:GJA_3636"/>
<dbReference type="HOGENOM" id="CLU_010194_2_9_4"/>
<name>W0V8N7_9BURK</name>
<dbReference type="Proteomes" id="UP000027604">
    <property type="component" value="Chromosome I"/>
</dbReference>
<dbReference type="InterPro" id="IPR002347">
    <property type="entry name" value="SDR_fam"/>
</dbReference>
<accession>W0V8N7</accession>
<dbReference type="PANTHER" id="PTHR44169:SF6">
    <property type="entry name" value="NADPH-DEPENDENT 1-ACYLDIHYDROXYACETONE PHOSPHATE REDUCTASE"/>
    <property type="match status" value="1"/>
</dbReference>
<dbReference type="PANTHER" id="PTHR44169">
    <property type="entry name" value="NADPH-DEPENDENT 1-ACYLDIHYDROXYACETONE PHOSPHATE REDUCTASE"/>
    <property type="match status" value="1"/>
</dbReference>
<evidence type="ECO:0000313" key="5">
    <source>
        <dbReference type="Proteomes" id="UP000027604"/>
    </source>
</evidence>
<comment type="similarity">
    <text evidence="1 3">Belongs to the short-chain dehydrogenases/reductases (SDR) family.</text>
</comment>
<keyword evidence="2" id="KW-0560">Oxidoreductase</keyword>
<evidence type="ECO:0000256" key="2">
    <source>
        <dbReference type="ARBA" id="ARBA00023002"/>
    </source>
</evidence>
<evidence type="ECO:0000313" key="4">
    <source>
        <dbReference type="EMBL" id="CDG84251.1"/>
    </source>
</evidence>
<dbReference type="PATRIC" id="fig|1349767.4.peg.227"/>
<dbReference type="EMBL" id="HG322949">
    <property type="protein sequence ID" value="CDG84251.1"/>
    <property type="molecule type" value="Genomic_DNA"/>
</dbReference>
<proteinExistence type="inferred from homology"/>
<evidence type="ECO:0000256" key="1">
    <source>
        <dbReference type="ARBA" id="ARBA00006484"/>
    </source>
</evidence>
<dbReference type="PRINTS" id="PR00080">
    <property type="entry name" value="SDRFAMILY"/>
</dbReference>